<dbReference type="RefSeq" id="WP_002611526.1">
    <property type="nucleotide sequence ID" value="NZ_BAAACC010000022.1"/>
</dbReference>
<dbReference type="EMBL" id="JQIF01000135">
    <property type="protein sequence ID" value="KGJ51169.1"/>
    <property type="molecule type" value="Genomic_DNA"/>
</dbReference>
<keyword evidence="1" id="KW-0812">Transmembrane</keyword>
<name>A0A099HZG5_CLOIN</name>
<protein>
    <submittedName>
        <fullName evidence="2">Uncharacterized protein</fullName>
    </submittedName>
</protein>
<evidence type="ECO:0000313" key="5">
    <source>
        <dbReference type="Proteomes" id="UP000503330"/>
    </source>
</evidence>
<accession>A0A099HZG5</accession>
<dbReference type="GeneID" id="61925174"/>
<evidence type="ECO:0000313" key="4">
    <source>
        <dbReference type="Proteomes" id="UP000030008"/>
    </source>
</evidence>
<dbReference type="AlphaFoldDB" id="A0A099HZG5"/>
<evidence type="ECO:0000256" key="1">
    <source>
        <dbReference type="SAM" id="Phobius"/>
    </source>
</evidence>
<evidence type="ECO:0000313" key="2">
    <source>
        <dbReference type="EMBL" id="KGJ51169.1"/>
    </source>
</evidence>
<keyword evidence="1" id="KW-0472">Membrane</keyword>
<feature type="transmembrane region" description="Helical" evidence="1">
    <location>
        <begin position="52"/>
        <end position="71"/>
    </location>
</feature>
<organism evidence="2 4">
    <name type="scientific">Clostridium innocuum</name>
    <dbReference type="NCBI Taxonomy" id="1522"/>
    <lineage>
        <taxon>Bacteria</taxon>
        <taxon>Bacillati</taxon>
        <taxon>Bacillota</taxon>
        <taxon>Clostridia</taxon>
        <taxon>Eubacteriales</taxon>
        <taxon>Clostridiaceae</taxon>
        <taxon>Clostridium</taxon>
    </lineage>
</organism>
<dbReference type="EMBL" id="CP048838">
    <property type="protein sequence ID" value="QJA02099.1"/>
    <property type="molecule type" value="Genomic_DNA"/>
</dbReference>
<dbReference type="Proteomes" id="UP000030008">
    <property type="component" value="Unassembled WGS sequence"/>
</dbReference>
<keyword evidence="1" id="KW-1133">Transmembrane helix</keyword>
<dbReference type="Proteomes" id="UP000503330">
    <property type="component" value="Chromosome"/>
</dbReference>
<reference evidence="2 4" key="1">
    <citation type="submission" date="2014-08" db="EMBL/GenBank/DDBJ databases">
        <title>Clostridium innocuum, an unnegligible vancomycin-resistant pathogen causing extra-intestinal infections.</title>
        <authorList>
            <person name="Feng Y."/>
            <person name="Chiu C.-H."/>
        </authorList>
    </citation>
    <scope>NUCLEOTIDE SEQUENCE [LARGE SCALE GENOMIC DNA]</scope>
    <source>
        <strain evidence="2 4">AN88</strain>
    </source>
</reference>
<proteinExistence type="predicted"/>
<reference evidence="3 5" key="2">
    <citation type="submission" date="2020-02" db="EMBL/GenBank/DDBJ databases">
        <authorList>
            <person name="Kociolek L.K."/>
            <person name="Ozer E.A."/>
        </authorList>
    </citation>
    <scope>NUCLEOTIDE SEQUENCE [LARGE SCALE GENOMIC DNA]</scope>
    <source>
        <strain evidence="3 5">ATCC 14501</strain>
    </source>
</reference>
<gene>
    <name evidence="2" type="ORF">CIAN88_22070</name>
    <name evidence="3" type="ORF">G4D54_06515</name>
</gene>
<sequence length="110" mass="12391">MLKKKIRLTPTTAGILIAFYTTMTPILAKPKPNTEGIKNEAKPWLDSARDIGLWLIPLTGLVACIVHTVTWMTKDEDEKSQKPVWKMLKKIIGFTIGGEMLTVLWKLLSL</sequence>
<evidence type="ECO:0000313" key="3">
    <source>
        <dbReference type="EMBL" id="QJA02099.1"/>
    </source>
</evidence>